<feature type="transmembrane region" description="Helical" evidence="1">
    <location>
        <begin position="760"/>
        <end position="784"/>
    </location>
</feature>
<dbReference type="Proteomes" id="UP000624709">
    <property type="component" value="Unassembled WGS sequence"/>
</dbReference>
<keyword evidence="3" id="KW-1185">Reference proteome</keyword>
<evidence type="ECO:0000256" key="1">
    <source>
        <dbReference type="SAM" id="Phobius"/>
    </source>
</evidence>
<keyword evidence="1" id="KW-0812">Transmembrane</keyword>
<feature type="transmembrane region" description="Helical" evidence="1">
    <location>
        <begin position="531"/>
        <end position="552"/>
    </location>
</feature>
<dbReference type="PANTHER" id="PTHR30489:SF0">
    <property type="entry name" value="LIPOPROTEIN-RELEASING SYSTEM TRANSMEMBRANE PROTEIN LOLE"/>
    <property type="match status" value="1"/>
</dbReference>
<keyword evidence="1" id="KW-0472">Membrane</keyword>
<gene>
    <name evidence="2" type="ORF">Apa02nite_075180</name>
</gene>
<feature type="transmembrane region" description="Helical" evidence="1">
    <location>
        <begin position="370"/>
        <end position="396"/>
    </location>
</feature>
<reference evidence="2 3" key="1">
    <citation type="submission" date="2021-01" db="EMBL/GenBank/DDBJ databases">
        <title>Whole genome shotgun sequence of Actinoplanes palleronii NBRC 14916.</title>
        <authorList>
            <person name="Komaki H."/>
            <person name="Tamura T."/>
        </authorList>
    </citation>
    <scope>NUCLEOTIDE SEQUENCE [LARGE SCALE GENOMIC DNA]</scope>
    <source>
        <strain evidence="2 3">NBRC 14916</strain>
    </source>
</reference>
<dbReference type="PANTHER" id="PTHR30489">
    <property type="entry name" value="LIPOPROTEIN-RELEASING SYSTEM TRANSMEMBRANE PROTEIN LOLE"/>
    <property type="match status" value="1"/>
</dbReference>
<proteinExistence type="predicted"/>
<dbReference type="EMBL" id="BOMS01000125">
    <property type="protein sequence ID" value="GIE71410.1"/>
    <property type="molecule type" value="Genomic_DNA"/>
</dbReference>
<feature type="transmembrane region" description="Helical" evidence="1">
    <location>
        <begin position="402"/>
        <end position="425"/>
    </location>
</feature>
<feature type="transmembrane region" description="Helical" evidence="1">
    <location>
        <begin position="853"/>
        <end position="876"/>
    </location>
</feature>
<accession>A0ABQ4BMF6</accession>
<organism evidence="2 3">
    <name type="scientific">Actinoplanes palleronii</name>
    <dbReference type="NCBI Taxonomy" id="113570"/>
    <lineage>
        <taxon>Bacteria</taxon>
        <taxon>Bacillati</taxon>
        <taxon>Actinomycetota</taxon>
        <taxon>Actinomycetes</taxon>
        <taxon>Micromonosporales</taxon>
        <taxon>Micromonosporaceae</taxon>
        <taxon>Actinoplanes</taxon>
    </lineage>
</organism>
<feature type="transmembrane region" description="Helical" evidence="1">
    <location>
        <begin position="327"/>
        <end position="349"/>
    </location>
</feature>
<protein>
    <recommendedName>
        <fullName evidence="4">ABC transport system permease protein</fullName>
    </recommendedName>
</protein>
<feature type="transmembrane region" description="Helical" evidence="1">
    <location>
        <begin position="812"/>
        <end position="833"/>
    </location>
</feature>
<feature type="transmembrane region" description="Helical" evidence="1">
    <location>
        <begin position="21"/>
        <end position="40"/>
    </location>
</feature>
<evidence type="ECO:0000313" key="2">
    <source>
        <dbReference type="EMBL" id="GIE71410.1"/>
    </source>
</evidence>
<dbReference type="RefSeq" id="WP_203829269.1">
    <property type="nucleotide sequence ID" value="NZ_BAAATY010000023.1"/>
</dbReference>
<evidence type="ECO:0000313" key="3">
    <source>
        <dbReference type="Proteomes" id="UP000624709"/>
    </source>
</evidence>
<feature type="transmembrane region" description="Helical" evidence="1">
    <location>
        <begin position="446"/>
        <end position="468"/>
    </location>
</feature>
<dbReference type="InterPro" id="IPR051447">
    <property type="entry name" value="Lipoprotein-release_system"/>
</dbReference>
<sequence>MNLHWPSVRGRARADAGPLTLSAVVVAVVAVLAGSVPVLLRSTADEAVRQAVSVAGDDADVKVEARWEYDDGSSGGRVRSPRSTEALDELRDRSLDQLGSLRDSLLPPIEFTDSPYLKLLNNTEPRSFRLNYLAGATGPAVTWLSGGAPKPAAEQPDVEAPWNGPPWPVQVGVSEKTATRLGLRAGDRLTIEDEQRNPKDVRVSGVFRATDPADPAWQVAPWLLDPAPGMDGAGNTRYGGLLSAESLPDARLAFGLDEISKTVRFRPDPAVLTLDTAEQLAATVVALKASSGSSASRGYASQWATQLDAVLHDVRDEIDAAQAQASVLLAAVSVVAVLILLLAADLLVARRSAALAVARQRGASLIALGAELLLESVLVTAGAAALGVLLAALVAGGVAWGWLLPVCLAAVLAGPAFGLVVAYRATRDRRVPANRSARKWAGRTAALRRLTGEATVLAAAVTAVTVLHQRGVLPSAGGTVLLPAAAPALGVLTGALVLLRVLPALTGLRLRQALRSTRPLAVFGAARAAYVAARALPVLALVSAAGLATFALTVSTTVDRGLTDGAWRTVGADARLDLSPRKASATDEMVRKLVGAAGVRHVVAAQVIDVAPLVVGDASRPSRLVVVDSAAYRTLLADTPLTALPPLPAGSGAVPALVRSGDGKVGVGSQLKLPRDGAPPVSFDAVGVAPAIGGGEDVVLVDAAAMTAAGVTVVPNTIWVTGPGAAQAAKAAAGDALVEIRTDVERARRDAPLVTGLIRLAWASAGTLLALGLLGFALGAAAGAPERWQTLSRLRTLGLRTREARRVATAELLPLALLAAAGGPLLGAGLAWLTLGPLALRLLTGQPDDPALILPWAGLALIVLAFPVMVTLVVPAEAATRRRRRLSEVLRVGGA</sequence>
<name>A0ABQ4BMF6_9ACTN</name>
<feature type="transmembrane region" description="Helical" evidence="1">
    <location>
        <begin position="488"/>
        <end position="510"/>
    </location>
</feature>
<evidence type="ECO:0008006" key="4">
    <source>
        <dbReference type="Google" id="ProtNLM"/>
    </source>
</evidence>
<keyword evidence="1" id="KW-1133">Transmembrane helix</keyword>
<comment type="caution">
    <text evidence="2">The sequence shown here is derived from an EMBL/GenBank/DDBJ whole genome shotgun (WGS) entry which is preliminary data.</text>
</comment>